<comment type="caution">
    <text evidence="2">The sequence shown here is derived from an EMBL/GenBank/DDBJ whole genome shotgun (WGS) entry which is preliminary data.</text>
</comment>
<keyword evidence="3" id="KW-1185">Reference proteome</keyword>
<proteinExistence type="predicted"/>
<name>A0A9W8IC53_9FUNG</name>
<feature type="repeat" description="PPR" evidence="1">
    <location>
        <begin position="592"/>
        <end position="627"/>
    </location>
</feature>
<dbReference type="Gene3D" id="1.25.40.10">
    <property type="entry name" value="Tetratricopeptide repeat domain"/>
    <property type="match status" value="1"/>
</dbReference>
<accession>A0A9W8IC53</accession>
<dbReference type="Proteomes" id="UP001139887">
    <property type="component" value="Unassembled WGS sequence"/>
</dbReference>
<dbReference type="InterPro" id="IPR002885">
    <property type="entry name" value="PPR_rpt"/>
</dbReference>
<dbReference type="PROSITE" id="PS51375">
    <property type="entry name" value="PPR"/>
    <property type="match status" value="1"/>
</dbReference>
<dbReference type="NCBIfam" id="TIGR00756">
    <property type="entry name" value="PPR"/>
    <property type="match status" value="1"/>
</dbReference>
<protein>
    <submittedName>
        <fullName evidence="2">Uncharacterized protein</fullName>
    </submittedName>
</protein>
<reference evidence="2" key="1">
    <citation type="submission" date="2022-07" db="EMBL/GenBank/DDBJ databases">
        <title>Phylogenomic reconstructions and comparative analyses of Kickxellomycotina fungi.</title>
        <authorList>
            <person name="Reynolds N.K."/>
            <person name="Stajich J.E."/>
            <person name="Barry K."/>
            <person name="Grigoriev I.V."/>
            <person name="Crous P."/>
            <person name="Smith M.E."/>
        </authorList>
    </citation>
    <scope>NUCLEOTIDE SEQUENCE</scope>
    <source>
        <strain evidence="2">NRRL 1566</strain>
    </source>
</reference>
<dbReference type="AlphaFoldDB" id="A0A9W8IC53"/>
<evidence type="ECO:0000313" key="2">
    <source>
        <dbReference type="EMBL" id="KAJ2851395.1"/>
    </source>
</evidence>
<sequence length="691" mass="77387">MALYMGRDTLTPLAMKSVDRWVVARMMGIERVFNSPQALLDQLESEDKLSKTDGPAYVEHLITFMASNILQYYSRSPEFTLTDYEIIAMIRMYEGRGINSSLRSMLPIVIRRVLNGAVQEIPASDKVQFFYDPDILVQKVEDYQLMFRYAKALLQLDGVDSCLKMLHTISEMPAKPCRELRTDTQTIAKVLIGMINDGDSEGKITPKYILRAIGANIVEAPSANIHISHQVQNAISAAISQLDPPDITANTLGLELLKKPLADLLPEEIEEIIQKLSNQPNQFAQLSWISKSFFKLNEKAQGRALKWVANSLTETRGRFIVFIGNYAKVSPMKCAQFVHILSRRLWERESDRRSILAKAFPALISSGNPMAVGTMLVTIAMGPNSPTMSENGPQSIGERAKALANAIERHKTALAPMAPQLMPHLLKAVESLKARRSERILLTELARQGMPLDVRMAKAAIWIRMSNQVDQEQFLELIEQVLQAFPISSADSSAEKPASVLLTGHSALYITILKGLGHCRLVKSFELLASELIQSRRLNTRTFGALASIWLDTIGYGWKSTSSDVTRVWIILKNLTSSNKQLGPNGTSYSLNVNHFHSVIEAYVRVGDISSAWDIIRNDMREYSIEPNIMTFYTLVSPLANKSTLWPIGKSVILKFKEFYPNVLKTAVEDKSNTLIFKALLRQALKDECPI</sequence>
<evidence type="ECO:0000313" key="3">
    <source>
        <dbReference type="Proteomes" id="UP001139887"/>
    </source>
</evidence>
<dbReference type="EMBL" id="JANBUW010000013">
    <property type="protein sequence ID" value="KAJ2851395.1"/>
    <property type="molecule type" value="Genomic_DNA"/>
</dbReference>
<gene>
    <name evidence="2" type="ORF">IWW36_001162</name>
</gene>
<dbReference type="InterPro" id="IPR011990">
    <property type="entry name" value="TPR-like_helical_dom_sf"/>
</dbReference>
<dbReference type="OrthoDB" id="185373at2759"/>
<organism evidence="2 3">
    <name type="scientific">Coemansia brasiliensis</name>
    <dbReference type="NCBI Taxonomy" id="2650707"/>
    <lineage>
        <taxon>Eukaryota</taxon>
        <taxon>Fungi</taxon>
        <taxon>Fungi incertae sedis</taxon>
        <taxon>Zoopagomycota</taxon>
        <taxon>Kickxellomycotina</taxon>
        <taxon>Kickxellomycetes</taxon>
        <taxon>Kickxellales</taxon>
        <taxon>Kickxellaceae</taxon>
        <taxon>Coemansia</taxon>
    </lineage>
</organism>
<evidence type="ECO:0000256" key="1">
    <source>
        <dbReference type="PROSITE-ProRule" id="PRU00708"/>
    </source>
</evidence>